<evidence type="ECO:0000256" key="1">
    <source>
        <dbReference type="ARBA" id="ARBA00004571"/>
    </source>
</evidence>
<name>A0A1H3XY90_9GAMM</name>
<dbReference type="RefSeq" id="WP_091821985.1">
    <property type="nucleotide sequence ID" value="NZ_FNRJ01000001.1"/>
</dbReference>
<evidence type="ECO:0000256" key="6">
    <source>
        <dbReference type="ARBA" id="ARBA00023004"/>
    </source>
</evidence>
<keyword evidence="8 12" id="KW-0798">TonB box</keyword>
<keyword evidence="10 11" id="KW-0998">Cell outer membrane</keyword>
<proteinExistence type="inferred from homology"/>
<keyword evidence="13" id="KW-0732">Signal</keyword>
<dbReference type="Pfam" id="PF00593">
    <property type="entry name" value="TonB_dep_Rec_b-barrel"/>
    <property type="match status" value="1"/>
</dbReference>
<dbReference type="STRING" id="1122198.SAMN02745729_101310"/>
<dbReference type="Pfam" id="PF07715">
    <property type="entry name" value="Plug"/>
    <property type="match status" value="1"/>
</dbReference>
<dbReference type="AlphaFoldDB" id="A0A1H3XY90"/>
<evidence type="ECO:0000256" key="3">
    <source>
        <dbReference type="ARBA" id="ARBA00022452"/>
    </source>
</evidence>
<dbReference type="SUPFAM" id="SSF56935">
    <property type="entry name" value="Porins"/>
    <property type="match status" value="1"/>
</dbReference>
<keyword evidence="9 11" id="KW-0472">Membrane</keyword>
<accession>A0A1H3XY90</accession>
<comment type="subcellular location">
    <subcellularLocation>
        <location evidence="1 11">Cell outer membrane</location>
        <topology evidence="1 11">Multi-pass membrane protein</topology>
    </subcellularLocation>
</comment>
<dbReference type="PANTHER" id="PTHR32552:SF81">
    <property type="entry name" value="TONB-DEPENDENT OUTER MEMBRANE RECEPTOR"/>
    <property type="match status" value="1"/>
</dbReference>
<evidence type="ECO:0000256" key="12">
    <source>
        <dbReference type="RuleBase" id="RU003357"/>
    </source>
</evidence>
<dbReference type="InterPro" id="IPR000531">
    <property type="entry name" value="Beta-barrel_TonB"/>
</dbReference>
<dbReference type="OrthoDB" id="127311at2"/>
<evidence type="ECO:0000256" key="9">
    <source>
        <dbReference type="ARBA" id="ARBA00023136"/>
    </source>
</evidence>
<sequence>MPSNTLTMTRRFPIKPLAALLMLTPCITVAAAETTVDTLVITARHWQENARQLPATPTLLTPEPDDHELWSSLESLTGRTANARLEDSSVQKRIVLRGITAVNTGLQDPLGVFVDGVGLPLGLNQAPALFNLNRIELLKGPQGTLYGRNTEAGALRLITPAPAQQLETWARLSQLYLDNGNGEQRSRLAAGVSGPLNEALKAGLAIRAEGGGTGIHNTHALHDEAGDFEQLSLSASADLDLSQRTRLAFRSRLDRTNNDMERMRYASGPLRTDPFTTAYNRDAYNEQHTGVHSIRLTHQLPTAELTAITGVSHYDRHFIMDMDASTLPAPASALDQDNRMWSQEIRLSSLPSAARQWLIGLYLFNEDSDIDFSTGTPTTLRHTNIDQEGVALFGQVEFPLGERWMLTTGARLEYLDQSGNQDNISLLGQRRYSADHGNTEFLPNLGLSYHLTDGSLAYFNLSRGYLPGSYNYNQASDAESFTYDAEYTDTAELGLKTDLFNGRLETDINLFYSRLSDKQIVDLQPGGTQSVSNAAKARIYGLELALKASLGQGWQLDSAFGLQHAEATDYTQNVLSGGQLVHADLSGNDLPLAAPYTYSLGVQYNKGHGWFGQARLNGSGGYYFDSQNQIKQSAWQSVDMELGYAFRDYRLSLAAQNLFDEQYYTRALNTPNGLLVEDAAAREISLNLSARW</sequence>
<organism evidence="16 17">
    <name type="scientific">Marinobacterium iners DSM 11526</name>
    <dbReference type="NCBI Taxonomy" id="1122198"/>
    <lineage>
        <taxon>Bacteria</taxon>
        <taxon>Pseudomonadati</taxon>
        <taxon>Pseudomonadota</taxon>
        <taxon>Gammaproteobacteria</taxon>
        <taxon>Oceanospirillales</taxon>
        <taxon>Oceanospirillaceae</taxon>
        <taxon>Marinobacterium</taxon>
    </lineage>
</organism>
<gene>
    <name evidence="16" type="ORF">SAMN02745729_101310</name>
</gene>
<evidence type="ECO:0000256" key="4">
    <source>
        <dbReference type="ARBA" id="ARBA00022496"/>
    </source>
</evidence>
<evidence type="ECO:0000313" key="16">
    <source>
        <dbReference type="EMBL" id="SEA04336.1"/>
    </source>
</evidence>
<dbReference type="GO" id="GO:0009279">
    <property type="term" value="C:cell outer membrane"/>
    <property type="evidence" value="ECO:0007669"/>
    <property type="project" value="UniProtKB-SubCell"/>
</dbReference>
<evidence type="ECO:0000256" key="8">
    <source>
        <dbReference type="ARBA" id="ARBA00023077"/>
    </source>
</evidence>
<feature type="signal peptide" evidence="13">
    <location>
        <begin position="1"/>
        <end position="31"/>
    </location>
</feature>
<keyword evidence="6" id="KW-0408">Iron</keyword>
<evidence type="ECO:0000256" key="5">
    <source>
        <dbReference type="ARBA" id="ARBA00022692"/>
    </source>
</evidence>
<dbReference type="GO" id="GO:0006826">
    <property type="term" value="P:iron ion transport"/>
    <property type="evidence" value="ECO:0007669"/>
    <property type="project" value="UniProtKB-KW"/>
</dbReference>
<evidence type="ECO:0000256" key="10">
    <source>
        <dbReference type="ARBA" id="ARBA00023237"/>
    </source>
</evidence>
<evidence type="ECO:0000259" key="15">
    <source>
        <dbReference type="Pfam" id="PF07715"/>
    </source>
</evidence>
<evidence type="ECO:0000256" key="2">
    <source>
        <dbReference type="ARBA" id="ARBA00022448"/>
    </source>
</evidence>
<dbReference type="PROSITE" id="PS52016">
    <property type="entry name" value="TONB_DEPENDENT_REC_3"/>
    <property type="match status" value="1"/>
</dbReference>
<keyword evidence="2 11" id="KW-0813">Transport</keyword>
<protein>
    <submittedName>
        <fullName evidence="16">Iron complex outermembrane recepter protein</fullName>
    </submittedName>
</protein>
<feature type="chain" id="PRO_5017457542" evidence="13">
    <location>
        <begin position="32"/>
        <end position="692"/>
    </location>
</feature>
<keyword evidence="4" id="KW-0410">Iron transport</keyword>
<keyword evidence="5 11" id="KW-0812">Transmembrane</keyword>
<feature type="domain" description="TonB-dependent receptor-like beta-barrel" evidence="14">
    <location>
        <begin position="242"/>
        <end position="658"/>
    </location>
</feature>
<dbReference type="Gene3D" id="2.40.170.20">
    <property type="entry name" value="TonB-dependent receptor, beta-barrel domain"/>
    <property type="match status" value="1"/>
</dbReference>
<dbReference type="InterPro" id="IPR012910">
    <property type="entry name" value="Plug_dom"/>
</dbReference>
<evidence type="ECO:0000256" key="13">
    <source>
        <dbReference type="SAM" id="SignalP"/>
    </source>
</evidence>
<keyword evidence="17" id="KW-1185">Reference proteome</keyword>
<evidence type="ECO:0000313" key="17">
    <source>
        <dbReference type="Proteomes" id="UP000242469"/>
    </source>
</evidence>
<dbReference type="PANTHER" id="PTHR32552">
    <property type="entry name" value="FERRICHROME IRON RECEPTOR-RELATED"/>
    <property type="match status" value="1"/>
</dbReference>
<dbReference type="Proteomes" id="UP000242469">
    <property type="component" value="Unassembled WGS sequence"/>
</dbReference>
<comment type="similarity">
    <text evidence="11 12">Belongs to the TonB-dependent receptor family.</text>
</comment>
<reference evidence="17" key="1">
    <citation type="submission" date="2016-10" db="EMBL/GenBank/DDBJ databases">
        <authorList>
            <person name="Varghese N."/>
            <person name="Submissions S."/>
        </authorList>
    </citation>
    <scope>NUCLEOTIDE SEQUENCE [LARGE SCALE GENOMIC DNA]</scope>
    <source>
        <strain evidence="17">DSM 11526</strain>
    </source>
</reference>
<keyword evidence="7" id="KW-0406">Ion transport</keyword>
<dbReference type="EMBL" id="FNRJ01000001">
    <property type="protein sequence ID" value="SEA04336.1"/>
    <property type="molecule type" value="Genomic_DNA"/>
</dbReference>
<feature type="domain" description="TonB-dependent receptor plug" evidence="15">
    <location>
        <begin position="76"/>
        <end position="153"/>
    </location>
</feature>
<dbReference type="InterPro" id="IPR039426">
    <property type="entry name" value="TonB-dep_rcpt-like"/>
</dbReference>
<dbReference type="InterPro" id="IPR036942">
    <property type="entry name" value="Beta-barrel_TonB_sf"/>
</dbReference>
<evidence type="ECO:0000259" key="14">
    <source>
        <dbReference type="Pfam" id="PF00593"/>
    </source>
</evidence>
<evidence type="ECO:0000256" key="7">
    <source>
        <dbReference type="ARBA" id="ARBA00023065"/>
    </source>
</evidence>
<evidence type="ECO:0000256" key="11">
    <source>
        <dbReference type="PROSITE-ProRule" id="PRU01360"/>
    </source>
</evidence>
<dbReference type="CDD" id="cd01347">
    <property type="entry name" value="ligand_gated_channel"/>
    <property type="match status" value="1"/>
</dbReference>
<keyword evidence="3 11" id="KW-1134">Transmembrane beta strand</keyword>